<dbReference type="GO" id="GO:1990281">
    <property type="term" value="C:efflux pump complex"/>
    <property type="evidence" value="ECO:0007669"/>
    <property type="project" value="TreeGrafter"/>
</dbReference>
<dbReference type="Gene3D" id="2.40.50.100">
    <property type="match status" value="1"/>
</dbReference>
<name>A0A0B4XPL8_9GAMM</name>
<evidence type="ECO:0000259" key="2">
    <source>
        <dbReference type="Pfam" id="PF25917"/>
    </source>
</evidence>
<protein>
    <submittedName>
        <fullName evidence="3">Efflux transporter RND family, MFP subunit</fullName>
    </submittedName>
</protein>
<dbReference type="InterPro" id="IPR058625">
    <property type="entry name" value="MdtA-like_BSH"/>
</dbReference>
<reference evidence="3 4" key="1">
    <citation type="journal article" date="2012" name="J. Bacteriol.">
        <title>Genome sequence of an alkane-degrading bacterium, Alcanivorax pacificus type strain W11-5, isolated from deep sea sediment.</title>
        <authorList>
            <person name="Lai Q."/>
            <person name="Shao Z."/>
        </authorList>
    </citation>
    <scope>NUCLEOTIDE SEQUENCE [LARGE SCALE GENOMIC DNA]</scope>
    <source>
        <strain evidence="3 4">W11-5</strain>
    </source>
</reference>
<dbReference type="AlphaFoldDB" id="A0A0B4XPL8"/>
<dbReference type="KEGG" id="apac:S7S_11365"/>
<dbReference type="GO" id="GO:0015562">
    <property type="term" value="F:efflux transmembrane transporter activity"/>
    <property type="evidence" value="ECO:0007669"/>
    <property type="project" value="TreeGrafter"/>
</dbReference>
<sequence>MSQLNASISRLRERYQNLSPTQRRNGWITLAALIVLTLLLSRCGGNGDDNAAIEPRPVRLHQVGSNDADAARHFVGRVDAVNTVDLSFQVGGRIIDMPVQQGSFVTKGTLIAALDPSDYQLAVREAELQLEQAARDLERTRTLLERGTVSQSNFDQAETAHNLRKVALDTARRNLAYTRIVAPFDALVTRRLVDPFTNVPAGAHIVRVQNVEEFRVHINVPENLMAALESPQLLVAEAIFSNNPEQPLPLEYREHETEPDAVAQTYRVTFGLARQADKTILPGMTVTVRVRSVINRPDTIYEIPQSALDSNAEGNFRVWVYQPEKSAVVARPVKVLGVTEQGDAMVAGLAGNEQIVSAGVQLLHDDMPVTPFDGF</sequence>
<dbReference type="Pfam" id="PF25917">
    <property type="entry name" value="BSH_RND"/>
    <property type="match status" value="1"/>
</dbReference>
<dbReference type="STRING" id="391936.S7S_11365"/>
<dbReference type="PANTHER" id="PTHR30469:SF20">
    <property type="entry name" value="EFFLUX RND TRANSPORTER PERIPLASMIC ADAPTOR SUBUNIT"/>
    <property type="match status" value="1"/>
</dbReference>
<evidence type="ECO:0000313" key="4">
    <source>
        <dbReference type="Proteomes" id="UP000006764"/>
    </source>
</evidence>
<organism evidence="3 4">
    <name type="scientific">Isoalcanivorax pacificus W11-5</name>
    <dbReference type="NCBI Taxonomy" id="391936"/>
    <lineage>
        <taxon>Bacteria</taxon>
        <taxon>Pseudomonadati</taxon>
        <taxon>Pseudomonadota</taxon>
        <taxon>Gammaproteobacteria</taxon>
        <taxon>Oceanospirillales</taxon>
        <taxon>Alcanivoracaceae</taxon>
        <taxon>Isoalcanivorax</taxon>
    </lineage>
</organism>
<dbReference type="Gene3D" id="1.10.287.470">
    <property type="entry name" value="Helix hairpin bin"/>
    <property type="match status" value="1"/>
</dbReference>
<evidence type="ECO:0000256" key="1">
    <source>
        <dbReference type="ARBA" id="ARBA00009477"/>
    </source>
</evidence>
<evidence type="ECO:0000313" key="3">
    <source>
        <dbReference type="EMBL" id="AJD48685.1"/>
    </source>
</evidence>
<dbReference type="InterPro" id="IPR006143">
    <property type="entry name" value="RND_pump_MFP"/>
</dbReference>
<dbReference type="RefSeq" id="WP_008737076.1">
    <property type="nucleotide sequence ID" value="NZ_CP004387.1"/>
</dbReference>
<keyword evidence="4" id="KW-1185">Reference proteome</keyword>
<accession>A0A0B4XPL8</accession>
<comment type="similarity">
    <text evidence="1">Belongs to the membrane fusion protein (MFP) (TC 8.A.1) family.</text>
</comment>
<dbReference type="Proteomes" id="UP000006764">
    <property type="component" value="Chromosome"/>
</dbReference>
<dbReference type="PANTHER" id="PTHR30469">
    <property type="entry name" value="MULTIDRUG RESISTANCE PROTEIN MDTA"/>
    <property type="match status" value="1"/>
</dbReference>
<feature type="domain" description="Multidrug resistance protein MdtA-like barrel-sandwich hybrid" evidence="2">
    <location>
        <begin position="82"/>
        <end position="194"/>
    </location>
</feature>
<dbReference type="Gene3D" id="2.40.420.20">
    <property type="match status" value="1"/>
</dbReference>
<dbReference type="EMBL" id="CP004387">
    <property type="protein sequence ID" value="AJD48685.1"/>
    <property type="molecule type" value="Genomic_DNA"/>
</dbReference>
<dbReference type="NCBIfam" id="TIGR01730">
    <property type="entry name" value="RND_mfp"/>
    <property type="match status" value="1"/>
</dbReference>
<proteinExistence type="inferred from homology"/>
<dbReference type="SUPFAM" id="SSF111369">
    <property type="entry name" value="HlyD-like secretion proteins"/>
    <property type="match status" value="1"/>
</dbReference>
<dbReference type="HOGENOM" id="CLU_018816_1_0_6"/>
<gene>
    <name evidence="3" type="ORF">S7S_11365</name>
</gene>